<reference evidence="2 3" key="1">
    <citation type="journal article" date="2016" name="Nat. Commun.">
        <title>Thousands of microbial genomes shed light on interconnected biogeochemical processes in an aquifer system.</title>
        <authorList>
            <person name="Anantharaman K."/>
            <person name="Brown C.T."/>
            <person name="Hug L.A."/>
            <person name="Sharon I."/>
            <person name="Castelle C.J."/>
            <person name="Probst A.J."/>
            <person name="Thomas B.C."/>
            <person name="Singh A."/>
            <person name="Wilkins M.J."/>
            <person name="Karaoz U."/>
            <person name="Brodie E.L."/>
            <person name="Williams K.H."/>
            <person name="Hubbard S.S."/>
            <person name="Banfield J.F."/>
        </authorList>
    </citation>
    <scope>NUCLEOTIDE SEQUENCE [LARGE SCALE GENOMIC DNA]</scope>
</reference>
<organism evidence="2 3">
    <name type="scientific">Candidatus Beckwithbacteria bacterium RBG_13_42_9</name>
    <dbReference type="NCBI Taxonomy" id="1797457"/>
    <lineage>
        <taxon>Bacteria</taxon>
        <taxon>Candidatus Beckwithiibacteriota</taxon>
    </lineage>
</organism>
<sequence length="373" mass="43528">MKPLELILSKILPFLVFILFIAFIWQNRFIYNSPFAFQNLTNLYNWSQFTPQNGHKIFTINDEDLYAFAGWSYLTTGKIGQINIEHPPLGKYFIGFSILFFHNQNIGQIFWGVLLLVLVYLLIFRISQEPLIATAVVLLVFLEPLFQEQLTHSLLDLSQMVFVFIYLLFLPKNTRISTLISGISLGAVAAIKFPALALIMALASFIAVFVQRKIQLQVKRLLIIYAIGLAVFVLCYLPFILTSGIFAWFELLLKALKIHLSHVPEYPKGVVWRILFLNQWPRWWGIKGYQTAPFWQLTWPIIGLAFVLNPFLVAKKKILKKEPEVILFVWFYLLFLSSRLFFPAYLLPILPFGFLFLFWLIQLFFRKKGYFSD</sequence>
<evidence type="ECO:0000313" key="3">
    <source>
        <dbReference type="Proteomes" id="UP000177006"/>
    </source>
</evidence>
<feature type="transmembrane region" description="Helical" evidence="1">
    <location>
        <begin position="325"/>
        <end position="342"/>
    </location>
</feature>
<feature type="transmembrane region" description="Helical" evidence="1">
    <location>
        <begin position="294"/>
        <end position="313"/>
    </location>
</feature>
<feature type="transmembrane region" description="Helical" evidence="1">
    <location>
        <begin position="222"/>
        <end position="249"/>
    </location>
</feature>
<keyword evidence="1" id="KW-1133">Transmembrane helix</keyword>
<evidence type="ECO:0000313" key="2">
    <source>
        <dbReference type="EMBL" id="OGD63391.1"/>
    </source>
</evidence>
<dbReference type="AlphaFoldDB" id="A0A1F5E7R4"/>
<dbReference type="Proteomes" id="UP000177006">
    <property type="component" value="Unassembled WGS sequence"/>
</dbReference>
<gene>
    <name evidence="2" type="ORF">A2160_02835</name>
</gene>
<feature type="transmembrane region" description="Helical" evidence="1">
    <location>
        <begin position="348"/>
        <end position="365"/>
    </location>
</feature>
<feature type="transmembrane region" description="Helical" evidence="1">
    <location>
        <begin position="183"/>
        <end position="210"/>
    </location>
</feature>
<name>A0A1F5E7R4_9BACT</name>
<feature type="transmembrane region" description="Helical" evidence="1">
    <location>
        <begin position="106"/>
        <end position="124"/>
    </location>
</feature>
<accession>A0A1F5E7R4</accession>
<proteinExistence type="predicted"/>
<keyword evidence="1" id="KW-0812">Transmembrane</keyword>
<evidence type="ECO:0000256" key="1">
    <source>
        <dbReference type="SAM" id="Phobius"/>
    </source>
</evidence>
<dbReference type="STRING" id="1797457.A2160_02835"/>
<feature type="transmembrane region" description="Helical" evidence="1">
    <location>
        <begin position="6"/>
        <end position="25"/>
    </location>
</feature>
<protein>
    <submittedName>
        <fullName evidence="2">Uncharacterized protein</fullName>
    </submittedName>
</protein>
<feature type="transmembrane region" description="Helical" evidence="1">
    <location>
        <begin position="130"/>
        <end position="146"/>
    </location>
</feature>
<keyword evidence="1" id="KW-0472">Membrane</keyword>
<dbReference type="EMBL" id="MEZK01000010">
    <property type="protein sequence ID" value="OGD63391.1"/>
    <property type="molecule type" value="Genomic_DNA"/>
</dbReference>
<comment type="caution">
    <text evidence="2">The sequence shown here is derived from an EMBL/GenBank/DDBJ whole genome shotgun (WGS) entry which is preliminary data.</text>
</comment>